<proteinExistence type="inferred from homology"/>
<dbReference type="GO" id="GO:0005198">
    <property type="term" value="F:structural molecule activity"/>
    <property type="evidence" value="ECO:0007669"/>
    <property type="project" value="InterPro"/>
</dbReference>
<evidence type="ECO:0000256" key="1">
    <source>
        <dbReference type="ARBA" id="ARBA00004328"/>
    </source>
</evidence>
<dbReference type="EMBL" id="PP511779">
    <property type="protein sequence ID" value="XCD07297.1"/>
    <property type="molecule type" value="Genomic_DNA"/>
</dbReference>
<dbReference type="Pfam" id="PF02305">
    <property type="entry name" value="Phage_F"/>
    <property type="match status" value="2"/>
</dbReference>
<keyword evidence="4" id="KW-0167">Capsid protein</keyword>
<accession>A0AAU8B4Q9</accession>
<evidence type="ECO:0000256" key="4">
    <source>
        <dbReference type="ARBA" id="ARBA00022561"/>
    </source>
</evidence>
<evidence type="ECO:0000256" key="3">
    <source>
        <dbReference type="ARBA" id="ARBA00022431"/>
    </source>
</evidence>
<keyword evidence="5" id="KW-0946">Virion</keyword>
<organism evidence="6">
    <name type="scientific">Dulem virus 176</name>
    <dbReference type="NCBI Taxonomy" id="3145653"/>
    <lineage>
        <taxon>Viruses</taxon>
        <taxon>Monodnaviria</taxon>
        <taxon>Sangervirae</taxon>
        <taxon>Phixviricota</taxon>
        <taxon>Malgrandaviricetes</taxon>
        <taxon>Petitvirales</taxon>
        <taxon>Microviridae</taxon>
        <taxon>Microvirus</taxon>
    </lineage>
</organism>
<dbReference type="SUPFAM" id="SSF88645">
    <property type="entry name" value="ssDNA viruses"/>
    <property type="match status" value="2"/>
</dbReference>
<dbReference type="InterPro" id="IPR037002">
    <property type="entry name" value="Microviridae_protein_F_sf"/>
</dbReference>
<name>A0AAU8B4Q9_9VIRU</name>
<comment type="subcellular location">
    <subcellularLocation>
        <location evidence="1">Virion</location>
    </subcellularLocation>
</comment>
<dbReference type="Gene3D" id="2.60.169.10">
    <property type="entry name" value="Microviridae F protein"/>
    <property type="match status" value="1"/>
</dbReference>
<evidence type="ECO:0000313" key="6">
    <source>
        <dbReference type="EMBL" id="XCD07297.1"/>
    </source>
</evidence>
<dbReference type="InterPro" id="IPR003514">
    <property type="entry name" value="Microviridae_protein_F"/>
</dbReference>
<protein>
    <submittedName>
        <fullName evidence="6">Major capsid protein</fullName>
    </submittedName>
</protein>
<reference evidence="6" key="1">
    <citation type="submission" date="2024-03" db="EMBL/GenBank/DDBJ databases">
        <title>Diverse circular DNA viruses in blood, oral, and fecal samples of captive lemurs.</title>
        <authorList>
            <person name="Paietta E.N."/>
            <person name="Kraberger S."/>
            <person name="Lund M.C."/>
            <person name="Custer J.M."/>
            <person name="Vargas K.M."/>
            <person name="Ehmke E.E."/>
            <person name="Yoder A.D."/>
            <person name="Varsani A."/>
        </authorList>
    </citation>
    <scope>NUCLEOTIDE SEQUENCE</scope>
    <source>
        <strain evidence="6">Duke_27FF_1819</strain>
    </source>
</reference>
<comment type="similarity">
    <text evidence="2">Belongs to the microviridae F protein family.</text>
</comment>
<sequence>MAKKFAQLVNGSENVHFSRAMFGEVESSRMTATPIHTTTLNAGKLIPIYCREILPDETIDMSFDFVLRQTTILTPTMANMVVDFYAFFVPNRIVNESWKTVQGENVSGSWVAPEVSLAPLVSVNDTSISSITVPVQSVADYYGFPTQAPISKSVLRQCHDLKFRGYVMIYNEYFRDQNYQPPIPITYLNVYEGFFSPRNRWLDMVNGSVSAASGNVATVAGDNDNSVGSGAIKYAIYGSSSYTSGYNISLPRVSLADHFYALDEPLTVNKFHDYFTSGLPSPEKSAQSVEIPVSGASSSSVSLPVTTGSVHSVSDTPVHANLISESGEVAADIYTAFFNKSTASGTGAYMSAAYASGVDYGEDMGVAFDNLYAEGSLTVDGLSVSVDDLRMSIAVQQYYETLSRGGSRYRELINSFFSLEVDNPYEDIPTLLGHIRRDLDLYQTAQTSSSQEGSTAQGNLAAFGYTASNSNQFFKRRFVEHGYLHIFCVVRHKNVYSSYLARDNFRLTALDYYTPPFANISEQPIYTRELNPFVSDSDADNIFNYNEAWAEYRFEPDIVSGYMRPGISESLALWNYADNVDTELLTASGNWLKSNSQEVLDRTLAVTSEIAPQFKLQIKFSVDKTLPMPVYSVPGVDIV</sequence>
<dbReference type="GO" id="GO:0039615">
    <property type="term" value="C:T=1 icosahedral viral capsid"/>
    <property type="evidence" value="ECO:0007669"/>
    <property type="project" value="UniProtKB-KW"/>
</dbReference>
<dbReference type="InterPro" id="IPR016184">
    <property type="entry name" value="Capsid/spike_ssDNA_virus"/>
</dbReference>
<keyword evidence="3" id="KW-1140">T=1 icosahedral capsid protein</keyword>
<evidence type="ECO:0000256" key="2">
    <source>
        <dbReference type="ARBA" id="ARBA00009963"/>
    </source>
</evidence>
<evidence type="ECO:0000256" key="5">
    <source>
        <dbReference type="ARBA" id="ARBA00022844"/>
    </source>
</evidence>